<dbReference type="AlphaFoldDB" id="H2XLV2"/>
<organism evidence="1 2">
    <name type="scientific">Ciona intestinalis</name>
    <name type="common">Transparent sea squirt</name>
    <name type="synonym">Ascidia intestinalis</name>
    <dbReference type="NCBI Taxonomy" id="7719"/>
    <lineage>
        <taxon>Eukaryota</taxon>
        <taxon>Metazoa</taxon>
        <taxon>Chordata</taxon>
        <taxon>Tunicata</taxon>
        <taxon>Ascidiacea</taxon>
        <taxon>Phlebobranchia</taxon>
        <taxon>Cionidae</taxon>
        <taxon>Ciona</taxon>
    </lineage>
</organism>
<reference evidence="1" key="4">
    <citation type="submission" date="2025-09" db="UniProtKB">
        <authorList>
            <consortium name="Ensembl"/>
        </authorList>
    </citation>
    <scope>IDENTIFICATION</scope>
</reference>
<dbReference type="InParanoid" id="H2XLV2"/>
<reference evidence="1" key="2">
    <citation type="journal article" date="2008" name="Genome Biol.">
        <title>Improved genome assembly and evidence-based global gene model set for the chordate Ciona intestinalis: new insight into intron and operon populations.</title>
        <authorList>
            <person name="Satou Y."/>
            <person name="Mineta K."/>
            <person name="Ogasawara M."/>
            <person name="Sasakura Y."/>
            <person name="Shoguchi E."/>
            <person name="Ueno K."/>
            <person name="Yamada L."/>
            <person name="Matsumoto J."/>
            <person name="Wasserscheid J."/>
            <person name="Dewar K."/>
            <person name="Wiley G.B."/>
            <person name="Macmil S.L."/>
            <person name="Roe B.A."/>
            <person name="Zeller R.W."/>
            <person name="Hastings K.E."/>
            <person name="Lemaire P."/>
            <person name="Lindquist E."/>
            <person name="Endo T."/>
            <person name="Hotta K."/>
            <person name="Inaba K."/>
        </authorList>
    </citation>
    <scope>NUCLEOTIDE SEQUENCE [LARGE SCALE GENOMIC DNA]</scope>
    <source>
        <strain evidence="1">wild type</strain>
    </source>
</reference>
<dbReference type="HOGENOM" id="CLU_3177756_0_0_1"/>
<dbReference type="Proteomes" id="UP000008144">
    <property type="component" value="Chromosome 14"/>
</dbReference>
<accession>H2XLV2</accession>
<protein>
    <submittedName>
        <fullName evidence="1">Uncharacterized protein</fullName>
    </submittedName>
</protein>
<reference evidence="2" key="1">
    <citation type="journal article" date="2002" name="Science">
        <title>The draft genome of Ciona intestinalis: insights into chordate and vertebrate origins.</title>
        <authorList>
            <person name="Dehal P."/>
            <person name="Satou Y."/>
            <person name="Campbell R.K."/>
            <person name="Chapman J."/>
            <person name="Degnan B."/>
            <person name="De Tomaso A."/>
            <person name="Davidson B."/>
            <person name="Di Gregorio A."/>
            <person name="Gelpke M."/>
            <person name="Goodstein D.M."/>
            <person name="Harafuji N."/>
            <person name="Hastings K.E."/>
            <person name="Ho I."/>
            <person name="Hotta K."/>
            <person name="Huang W."/>
            <person name="Kawashima T."/>
            <person name="Lemaire P."/>
            <person name="Martinez D."/>
            <person name="Meinertzhagen I.A."/>
            <person name="Necula S."/>
            <person name="Nonaka M."/>
            <person name="Putnam N."/>
            <person name="Rash S."/>
            <person name="Saiga H."/>
            <person name="Satake M."/>
            <person name="Terry A."/>
            <person name="Yamada L."/>
            <person name="Wang H.G."/>
            <person name="Awazu S."/>
            <person name="Azumi K."/>
            <person name="Boore J."/>
            <person name="Branno M."/>
            <person name="Chin-Bow S."/>
            <person name="DeSantis R."/>
            <person name="Doyle S."/>
            <person name="Francino P."/>
            <person name="Keys D.N."/>
            <person name="Haga S."/>
            <person name="Hayashi H."/>
            <person name="Hino K."/>
            <person name="Imai K.S."/>
            <person name="Inaba K."/>
            <person name="Kano S."/>
            <person name="Kobayashi K."/>
            <person name="Kobayashi M."/>
            <person name="Lee B.I."/>
            <person name="Makabe K.W."/>
            <person name="Manohar C."/>
            <person name="Matassi G."/>
            <person name="Medina M."/>
            <person name="Mochizuki Y."/>
            <person name="Mount S."/>
            <person name="Morishita T."/>
            <person name="Miura S."/>
            <person name="Nakayama A."/>
            <person name="Nishizaka S."/>
            <person name="Nomoto H."/>
            <person name="Ohta F."/>
            <person name="Oishi K."/>
            <person name="Rigoutsos I."/>
            <person name="Sano M."/>
            <person name="Sasaki A."/>
            <person name="Sasakura Y."/>
            <person name="Shoguchi E."/>
            <person name="Shin-i T."/>
            <person name="Spagnuolo A."/>
            <person name="Stainier D."/>
            <person name="Suzuki M.M."/>
            <person name="Tassy O."/>
            <person name="Takatori N."/>
            <person name="Tokuoka M."/>
            <person name="Yagi K."/>
            <person name="Yoshizaki F."/>
            <person name="Wada S."/>
            <person name="Zhang C."/>
            <person name="Hyatt P.D."/>
            <person name="Larimer F."/>
            <person name="Detter C."/>
            <person name="Doggett N."/>
            <person name="Glavina T."/>
            <person name="Hawkins T."/>
            <person name="Richardson P."/>
            <person name="Lucas S."/>
            <person name="Kohara Y."/>
            <person name="Levine M."/>
            <person name="Satoh N."/>
            <person name="Rokhsar D.S."/>
        </authorList>
    </citation>
    <scope>NUCLEOTIDE SEQUENCE [LARGE SCALE GENOMIC DNA]</scope>
</reference>
<proteinExistence type="predicted"/>
<name>H2XLV2_CIOIN</name>
<evidence type="ECO:0000313" key="2">
    <source>
        <dbReference type="Proteomes" id="UP000008144"/>
    </source>
</evidence>
<dbReference type="Ensembl" id="ENSCINT00000036411.1">
    <property type="protein sequence ID" value="ENSCINP00000030634.1"/>
    <property type="gene ID" value="ENSCING00000021242.1"/>
</dbReference>
<reference evidence="1" key="3">
    <citation type="submission" date="2025-08" db="UniProtKB">
        <authorList>
            <consortium name="Ensembl"/>
        </authorList>
    </citation>
    <scope>IDENTIFICATION</scope>
</reference>
<keyword evidence="2" id="KW-1185">Reference proteome</keyword>
<dbReference type="EMBL" id="EAAA01001170">
    <property type="status" value="NOT_ANNOTATED_CDS"/>
    <property type="molecule type" value="Genomic_DNA"/>
</dbReference>
<sequence>NTPALVDQVTGGGRFSGIDVTDDNNVNMSLVFHFGRLGLTECTEIC</sequence>
<evidence type="ECO:0000313" key="1">
    <source>
        <dbReference type="Ensembl" id="ENSCINP00000030634.1"/>
    </source>
</evidence>